<dbReference type="Pfam" id="PF07589">
    <property type="entry name" value="PEP-CTERM"/>
    <property type="match status" value="1"/>
</dbReference>
<dbReference type="Proteomes" id="UP000562027">
    <property type="component" value="Unassembled WGS sequence"/>
</dbReference>
<feature type="domain" description="Ice-binding protein C-terminal" evidence="1">
    <location>
        <begin position="161"/>
        <end position="184"/>
    </location>
</feature>
<dbReference type="InterPro" id="IPR013424">
    <property type="entry name" value="Ice-binding_C"/>
</dbReference>
<gene>
    <name evidence="2" type="ORF">HNP55_000972</name>
</gene>
<evidence type="ECO:0000259" key="1">
    <source>
        <dbReference type="Pfam" id="PF07589"/>
    </source>
</evidence>
<organism evidence="2 3">
    <name type="scientific">Roseateles oligotrophus</name>
    <dbReference type="NCBI Taxonomy" id="1769250"/>
    <lineage>
        <taxon>Bacteria</taxon>
        <taxon>Pseudomonadati</taxon>
        <taxon>Pseudomonadota</taxon>
        <taxon>Betaproteobacteria</taxon>
        <taxon>Burkholderiales</taxon>
        <taxon>Sphaerotilaceae</taxon>
        <taxon>Roseateles</taxon>
    </lineage>
</organism>
<dbReference type="AlphaFoldDB" id="A0A840LAR1"/>
<dbReference type="RefSeq" id="WP_184296791.1">
    <property type="nucleotide sequence ID" value="NZ_JACHLP010000002.1"/>
</dbReference>
<proteinExistence type="predicted"/>
<accession>A0A840LAR1</accession>
<evidence type="ECO:0000313" key="3">
    <source>
        <dbReference type="Proteomes" id="UP000562027"/>
    </source>
</evidence>
<dbReference type="NCBIfam" id="TIGR02595">
    <property type="entry name" value="PEP_CTERM"/>
    <property type="match status" value="1"/>
</dbReference>
<dbReference type="EMBL" id="JACHLP010000002">
    <property type="protein sequence ID" value="MBB4842457.1"/>
    <property type="molecule type" value="Genomic_DNA"/>
</dbReference>
<evidence type="ECO:0000313" key="2">
    <source>
        <dbReference type="EMBL" id="MBB4842457.1"/>
    </source>
</evidence>
<keyword evidence="3" id="KW-1185">Reference proteome</keyword>
<protein>
    <recommendedName>
        <fullName evidence="1">Ice-binding protein C-terminal domain-containing protein</fullName>
    </recommendedName>
</protein>
<sequence length="187" mass="18878">MSAASFASTTVYTSQAGFMAQLAPGSYTETFDGLSSNASGPLTFGTGSQAFTASVTGGGLYLDGAILSASQIDQALTVSFGAGVRAVGGNFFNVDMNGDLQSVNVTLTLSDATTVSFSPSSMADSYRGFVSTMDISSFTISAPGQSLYASVDNLTVSAITAVPEPASVALMGLGVLGLLAFRRRAAV</sequence>
<name>A0A840LAR1_9BURK</name>
<comment type="caution">
    <text evidence="2">The sequence shown here is derived from an EMBL/GenBank/DDBJ whole genome shotgun (WGS) entry which is preliminary data.</text>
</comment>
<reference evidence="2 3" key="1">
    <citation type="submission" date="2020-08" db="EMBL/GenBank/DDBJ databases">
        <title>Functional genomics of gut bacteria from endangered species of beetles.</title>
        <authorList>
            <person name="Carlos-Shanley C."/>
        </authorList>
    </citation>
    <scope>NUCLEOTIDE SEQUENCE [LARGE SCALE GENOMIC DNA]</scope>
    <source>
        <strain evidence="2 3">S00239</strain>
    </source>
</reference>